<dbReference type="EMBL" id="WJBE01000024">
    <property type="protein sequence ID" value="MBC3901279.1"/>
    <property type="molecule type" value="Genomic_DNA"/>
</dbReference>
<dbReference type="Proteomes" id="UP000622405">
    <property type="component" value="Unassembled WGS sequence"/>
</dbReference>
<comment type="caution">
    <text evidence="1">The sequence shown here is derived from an EMBL/GenBank/DDBJ whole genome shotgun (WGS) entry which is preliminary data.</text>
</comment>
<organism evidence="1 2">
    <name type="scientific">Acetobacterium malicum</name>
    <dbReference type="NCBI Taxonomy" id="52692"/>
    <lineage>
        <taxon>Bacteria</taxon>
        <taxon>Bacillati</taxon>
        <taxon>Bacillota</taxon>
        <taxon>Clostridia</taxon>
        <taxon>Eubacteriales</taxon>
        <taxon>Eubacteriaceae</taxon>
        <taxon>Acetobacterium</taxon>
    </lineage>
</organism>
<proteinExistence type="predicted"/>
<keyword evidence="2" id="KW-1185">Reference proteome</keyword>
<reference evidence="1 2" key="1">
    <citation type="journal article" date="2020" name="mSystems">
        <title>Defining Genomic and Predicted Metabolic Features of the Acetobacterium Genus.</title>
        <authorList>
            <person name="Ross D.E."/>
            <person name="Marshall C.W."/>
            <person name="Gulliver D."/>
            <person name="May H.D."/>
            <person name="Norman R.S."/>
        </authorList>
    </citation>
    <scope>NUCLEOTIDE SEQUENCE [LARGE SCALE GENOMIC DNA]</scope>
    <source>
        <strain evidence="1 2">DSM 4132</strain>
    </source>
</reference>
<sequence length="105" mass="12032">MRSVTEDTKRIEKKGGRMKTFYEEIEEYIENCADIQTYKEDRVTKTGVGTSIATDDSADDLWIVSSLTSDEISFMKGEVTLLTLGLDSEVVKILNEIYWQIKHTE</sequence>
<gene>
    <name evidence="1" type="ORF">GH811_16840</name>
</gene>
<evidence type="ECO:0000313" key="1">
    <source>
        <dbReference type="EMBL" id="MBC3901279.1"/>
    </source>
</evidence>
<accession>A0ABR6Z1I6</accession>
<protein>
    <submittedName>
        <fullName evidence="1">Uncharacterized protein</fullName>
    </submittedName>
</protein>
<evidence type="ECO:0000313" key="2">
    <source>
        <dbReference type="Proteomes" id="UP000622405"/>
    </source>
</evidence>
<name>A0ABR6Z1I6_9FIRM</name>